<protein>
    <submittedName>
        <fullName evidence="2">ParA family protein</fullName>
    </submittedName>
</protein>
<dbReference type="InterPro" id="IPR025669">
    <property type="entry name" value="AAA_dom"/>
</dbReference>
<feature type="domain" description="AAA" evidence="1">
    <location>
        <begin position="3"/>
        <end position="196"/>
    </location>
</feature>
<dbReference type="PANTHER" id="PTHR13696:SF52">
    <property type="entry name" value="PARA FAMILY PROTEIN CT_582"/>
    <property type="match status" value="1"/>
</dbReference>
<dbReference type="AlphaFoldDB" id="A0AAU4K117"/>
<name>A0AAU4K117_9NOCA</name>
<dbReference type="SUPFAM" id="SSF52540">
    <property type="entry name" value="P-loop containing nucleoside triphosphate hydrolases"/>
    <property type="match status" value="1"/>
</dbReference>
<keyword evidence="3" id="KW-1185">Reference proteome</keyword>
<dbReference type="InterPro" id="IPR050678">
    <property type="entry name" value="DNA_Partitioning_ATPase"/>
</dbReference>
<dbReference type="Proteomes" id="UP001432128">
    <property type="component" value="Chromosome"/>
</dbReference>
<dbReference type="CDD" id="cd02042">
    <property type="entry name" value="ParAB_family"/>
    <property type="match status" value="1"/>
</dbReference>
<evidence type="ECO:0000313" key="2">
    <source>
        <dbReference type="EMBL" id="WUM19749.1"/>
    </source>
</evidence>
<sequence>MTAVIATISLKGGVGKTTVTAGVAEFLAGEFGRSVLLVDLDSQINLTTMFLGDARWLALNSAGHTLATLFADAVDGTAEFSLENTRQRGVSTVRGVGGIDLIPSSLDLIEVTEEVSAMRVRTDDTLAGVSALRDALAPITNDYDIVLIDCPPNMGPITLNGLAMADAYIIPTIPDVLSTYGIPQVQTYIGRFGDEIGRRLVELGVVITKYKANSAVHRDTVTRLRRDPSIQNVLPGYLGEANAIAAAAAFAEYPTLRAKYGRTQFDQFRELAGTILIEATAKIPAATP</sequence>
<dbReference type="RefSeq" id="WP_328857202.1">
    <property type="nucleotide sequence ID" value="NZ_CP108021.1"/>
</dbReference>
<dbReference type="EMBL" id="CP108021">
    <property type="protein sequence ID" value="WUM19749.1"/>
    <property type="molecule type" value="Genomic_DNA"/>
</dbReference>
<dbReference type="Pfam" id="PF13614">
    <property type="entry name" value="AAA_31"/>
    <property type="match status" value="1"/>
</dbReference>
<gene>
    <name evidence="2" type="ORF">OG579_18955</name>
</gene>
<dbReference type="Gene3D" id="3.40.50.300">
    <property type="entry name" value="P-loop containing nucleotide triphosphate hydrolases"/>
    <property type="match status" value="1"/>
</dbReference>
<evidence type="ECO:0000259" key="1">
    <source>
        <dbReference type="Pfam" id="PF13614"/>
    </source>
</evidence>
<evidence type="ECO:0000313" key="3">
    <source>
        <dbReference type="Proteomes" id="UP001432128"/>
    </source>
</evidence>
<accession>A0AAU4K117</accession>
<dbReference type="PANTHER" id="PTHR13696">
    <property type="entry name" value="P-LOOP CONTAINING NUCLEOSIDE TRIPHOSPHATE HYDROLASE"/>
    <property type="match status" value="1"/>
</dbReference>
<dbReference type="InterPro" id="IPR027417">
    <property type="entry name" value="P-loop_NTPase"/>
</dbReference>
<dbReference type="KEGG" id="whr:OG579_18955"/>
<organism evidence="2 3">
    <name type="scientific">Williamsia herbipolensis</name>
    <dbReference type="NCBI Taxonomy" id="1603258"/>
    <lineage>
        <taxon>Bacteria</taxon>
        <taxon>Bacillati</taxon>
        <taxon>Actinomycetota</taxon>
        <taxon>Actinomycetes</taxon>
        <taxon>Mycobacteriales</taxon>
        <taxon>Nocardiaceae</taxon>
        <taxon>Williamsia</taxon>
    </lineage>
</organism>
<proteinExistence type="predicted"/>
<reference evidence="2 3" key="1">
    <citation type="submission" date="2022-10" db="EMBL/GenBank/DDBJ databases">
        <title>The complete genomes of actinobacterial strains from the NBC collection.</title>
        <authorList>
            <person name="Joergensen T.S."/>
            <person name="Alvarez Arevalo M."/>
            <person name="Sterndorff E.B."/>
            <person name="Faurdal D."/>
            <person name="Vuksanovic O."/>
            <person name="Mourched A.-S."/>
            <person name="Charusanti P."/>
            <person name="Shaw S."/>
            <person name="Blin K."/>
            <person name="Weber T."/>
        </authorList>
    </citation>
    <scope>NUCLEOTIDE SEQUENCE [LARGE SCALE GENOMIC DNA]</scope>
    <source>
        <strain evidence="2 3">NBC_00319</strain>
    </source>
</reference>